<gene>
    <name evidence="6" type="ORF">INP51_14890</name>
</gene>
<dbReference type="KEGG" id="bliq:INP51_14890"/>
<evidence type="ECO:0000256" key="3">
    <source>
        <dbReference type="ARBA" id="ARBA00023004"/>
    </source>
</evidence>
<feature type="domain" description="Radical SAM core" evidence="5">
    <location>
        <begin position="1"/>
        <end position="215"/>
    </location>
</feature>
<protein>
    <submittedName>
        <fullName evidence="6">Radical SAM protein</fullName>
    </submittedName>
</protein>
<keyword evidence="2" id="KW-0479">Metal-binding</keyword>
<keyword evidence="1" id="KW-0949">S-adenosyl-L-methionine</keyword>
<dbReference type="InterPro" id="IPR050377">
    <property type="entry name" value="Radical_SAM_PqqE_MftC-like"/>
</dbReference>
<keyword evidence="7" id="KW-1185">Reference proteome</keyword>
<dbReference type="AlphaFoldDB" id="A0A7M2RFT8"/>
<name>A0A7M2RFT8_9FIRM</name>
<dbReference type="InterPro" id="IPR007197">
    <property type="entry name" value="rSAM"/>
</dbReference>
<dbReference type="RefSeq" id="WP_193735560.1">
    <property type="nucleotide sequence ID" value="NZ_CP063304.1"/>
</dbReference>
<dbReference type="SFLD" id="SFLDG01067">
    <property type="entry name" value="SPASM/twitch_domain_containing"/>
    <property type="match status" value="1"/>
</dbReference>
<evidence type="ECO:0000313" key="7">
    <source>
        <dbReference type="Proteomes" id="UP000593601"/>
    </source>
</evidence>
<evidence type="ECO:0000256" key="1">
    <source>
        <dbReference type="ARBA" id="ARBA00022691"/>
    </source>
</evidence>
<dbReference type="PANTHER" id="PTHR11228">
    <property type="entry name" value="RADICAL SAM DOMAIN PROTEIN"/>
    <property type="match status" value="1"/>
</dbReference>
<evidence type="ECO:0000259" key="5">
    <source>
        <dbReference type="PROSITE" id="PS51918"/>
    </source>
</evidence>
<dbReference type="Proteomes" id="UP000593601">
    <property type="component" value="Chromosome"/>
</dbReference>
<evidence type="ECO:0000256" key="2">
    <source>
        <dbReference type="ARBA" id="ARBA00022723"/>
    </source>
</evidence>
<evidence type="ECO:0000256" key="4">
    <source>
        <dbReference type="ARBA" id="ARBA00023014"/>
    </source>
</evidence>
<dbReference type="PROSITE" id="PS51918">
    <property type="entry name" value="RADICAL_SAM"/>
    <property type="match status" value="1"/>
</dbReference>
<sequence>MKNLSVHLTDTCNNSCIFCVVGSHVGTPEKVNRKLVYEFLKENKDGGFEFVNLHGGEPTLLEEFPDIIRMIKELGYPNISVQTNGRLLSNMEFAKQTINDGVNLCVISLHGHTKELQDYFADVENSFDEAVRGIKNVISLGCKVRTNICVCKQNYTQLADIVKYSMSLGVSHINISNLHTAGNCLKNFELVVPKLSEAIPYVKVAVDACVEAGVKVTLEGYPMCVLGDYSKYLIDWEENQFKMLYKSFVFKNYNTFMENNAKMKGEVCKECAKRNLCGGVYKEYAGAYGFVELIPEAEEKKIV</sequence>
<dbReference type="GO" id="GO:0051536">
    <property type="term" value="F:iron-sulfur cluster binding"/>
    <property type="evidence" value="ECO:0007669"/>
    <property type="project" value="UniProtKB-KW"/>
</dbReference>
<dbReference type="SUPFAM" id="SSF102114">
    <property type="entry name" value="Radical SAM enzymes"/>
    <property type="match status" value="1"/>
</dbReference>
<dbReference type="SFLD" id="SFLDS00029">
    <property type="entry name" value="Radical_SAM"/>
    <property type="match status" value="1"/>
</dbReference>
<evidence type="ECO:0000313" key="6">
    <source>
        <dbReference type="EMBL" id="QOV19213.1"/>
    </source>
</evidence>
<reference evidence="6 7" key="1">
    <citation type="submission" date="2020-10" db="EMBL/GenBank/DDBJ databases">
        <title>Blautia liquoris sp.nov., isolated from the mud in a fermentation cellar used for the production of Chinese strong-flavoured liquor.</title>
        <authorList>
            <person name="Lu L."/>
        </authorList>
    </citation>
    <scope>NUCLEOTIDE SEQUENCE [LARGE SCALE GENOMIC DNA]</scope>
    <source>
        <strain evidence="6 7">LZLJ-3</strain>
    </source>
</reference>
<dbReference type="Pfam" id="PF04055">
    <property type="entry name" value="Radical_SAM"/>
    <property type="match status" value="1"/>
</dbReference>
<dbReference type="PANTHER" id="PTHR11228:SF7">
    <property type="entry name" value="PQQA PEPTIDE CYCLASE"/>
    <property type="match status" value="1"/>
</dbReference>
<dbReference type="GO" id="GO:0003824">
    <property type="term" value="F:catalytic activity"/>
    <property type="evidence" value="ECO:0007669"/>
    <property type="project" value="InterPro"/>
</dbReference>
<dbReference type="EMBL" id="CP063304">
    <property type="protein sequence ID" value="QOV19213.1"/>
    <property type="molecule type" value="Genomic_DNA"/>
</dbReference>
<proteinExistence type="predicted"/>
<keyword evidence="4" id="KW-0411">Iron-sulfur</keyword>
<dbReference type="InterPro" id="IPR058240">
    <property type="entry name" value="rSAM_sf"/>
</dbReference>
<dbReference type="CDD" id="cd01335">
    <property type="entry name" value="Radical_SAM"/>
    <property type="match status" value="1"/>
</dbReference>
<accession>A0A7M2RFT8</accession>
<dbReference type="InterPro" id="IPR013785">
    <property type="entry name" value="Aldolase_TIM"/>
</dbReference>
<organism evidence="6 7">
    <name type="scientific">Blautia liquoris</name>
    <dbReference type="NCBI Taxonomy" id="2779518"/>
    <lineage>
        <taxon>Bacteria</taxon>
        <taxon>Bacillati</taxon>
        <taxon>Bacillota</taxon>
        <taxon>Clostridia</taxon>
        <taxon>Lachnospirales</taxon>
        <taxon>Lachnospiraceae</taxon>
        <taxon>Blautia</taxon>
    </lineage>
</organism>
<dbReference type="GO" id="GO:0046872">
    <property type="term" value="F:metal ion binding"/>
    <property type="evidence" value="ECO:0007669"/>
    <property type="project" value="UniProtKB-KW"/>
</dbReference>
<dbReference type="Gene3D" id="3.20.20.70">
    <property type="entry name" value="Aldolase class I"/>
    <property type="match status" value="1"/>
</dbReference>
<keyword evidence="3" id="KW-0408">Iron</keyword>